<dbReference type="Gene3D" id="3.40.30.10">
    <property type="entry name" value="Glutaredoxin"/>
    <property type="match status" value="2"/>
</dbReference>
<dbReference type="OrthoDB" id="74910at2759"/>
<evidence type="ECO:0000256" key="12">
    <source>
        <dbReference type="ARBA" id="ARBA00023284"/>
    </source>
</evidence>
<keyword evidence="12" id="KW-0676">Redox-active center</keyword>
<name>A0A3B4CY82_PYGNA</name>
<feature type="chain" id="PRO_5017386644" description="protein disulfide-isomerase" evidence="16">
    <location>
        <begin position="22"/>
        <end position="433"/>
    </location>
</feature>
<keyword evidence="5 16" id="KW-0732">Signal</keyword>
<dbReference type="PROSITE" id="PS00194">
    <property type="entry name" value="THIOREDOXIN_1"/>
    <property type="match status" value="1"/>
</dbReference>
<comment type="function">
    <text evidence="13">Probable disulfide isomerase, which participates in the folding of proteins containing disulfide bonds. May act as a dithiol oxidase. Acts as a regulator of endoplasmic reticulum-mitochondria contact sites via its ability to regulate redox signals.</text>
</comment>
<dbReference type="GO" id="GO:0009986">
    <property type="term" value="C:cell surface"/>
    <property type="evidence" value="ECO:0007669"/>
    <property type="project" value="TreeGrafter"/>
</dbReference>
<dbReference type="FunFam" id="3.40.30.10:FF:000121">
    <property type="entry name" value="protein disulfide-isomerase TMX3 isoform X1"/>
    <property type="match status" value="1"/>
</dbReference>
<protein>
    <recommendedName>
        <fullName evidence="3">protein disulfide-isomerase</fullName>
        <ecNumber evidence="3">5.3.4.1</ecNumber>
    </recommendedName>
</protein>
<keyword evidence="7 15" id="KW-1133">Transmembrane helix</keyword>
<keyword evidence="19" id="KW-1185">Reference proteome</keyword>
<evidence type="ECO:0000256" key="2">
    <source>
        <dbReference type="ARBA" id="ARBA00004389"/>
    </source>
</evidence>
<dbReference type="STRING" id="42514.ENSPNAP00000015751"/>
<evidence type="ECO:0000259" key="17">
    <source>
        <dbReference type="PROSITE" id="PS51352"/>
    </source>
</evidence>
<dbReference type="Ensembl" id="ENSPNAT00000024039.2">
    <property type="protein sequence ID" value="ENSPNAP00000015751.1"/>
    <property type="gene ID" value="ENSPNAG00000021837.2"/>
</dbReference>
<feature type="signal peptide" evidence="16">
    <location>
        <begin position="1"/>
        <end position="21"/>
    </location>
</feature>
<dbReference type="GO" id="GO:0005789">
    <property type="term" value="C:endoplasmic reticulum membrane"/>
    <property type="evidence" value="ECO:0007669"/>
    <property type="project" value="UniProtKB-SubCell"/>
</dbReference>
<evidence type="ECO:0000256" key="3">
    <source>
        <dbReference type="ARBA" id="ARBA00012723"/>
    </source>
</evidence>
<feature type="compositionally biased region" description="Basic and acidic residues" evidence="14">
    <location>
        <begin position="420"/>
        <end position="433"/>
    </location>
</feature>
<feature type="transmembrane region" description="Helical" evidence="15">
    <location>
        <begin position="369"/>
        <end position="392"/>
    </location>
</feature>
<dbReference type="OMA" id="KDFYSRE"/>
<evidence type="ECO:0000256" key="8">
    <source>
        <dbReference type="ARBA" id="ARBA00023136"/>
    </source>
</evidence>
<evidence type="ECO:0000256" key="9">
    <source>
        <dbReference type="ARBA" id="ARBA00023157"/>
    </source>
</evidence>
<dbReference type="RefSeq" id="XP_017561489.1">
    <property type="nucleotide sequence ID" value="XM_017706000.2"/>
</dbReference>
<comment type="subcellular location">
    <subcellularLocation>
        <location evidence="2">Endoplasmic reticulum membrane</location>
        <topology evidence="2">Single-pass membrane protein</topology>
    </subcellularLocation>
</comment>
<dbReference type="InterPro" id="IPR013766">
    <property type="entry name" value="Thioredoxin_domain"/>
</dbReference>
<dbReference type="PANTHER" id="PTHR46426:SF1">
    <property type="entry name" value="PROTEIN DISULFIDE-ISOMERASE TMX3"/>
    <property type="match status" value="1"/>
</dbReference>
<keyword evidence="8 15" id="KW-0472">Membrane</keyword>
<keyword evidence="6" id="KW-0256">Endoplasmic reticulum</keyword>
<keyword evidence="11" id="KW-0413">Isomerase</keyword>
<dbReference type="Proteomes" id="UP001501920">
    <property type="component" value="Chromosome 19"/>
</dbReference>
<evidence type="ECO:0000256" key="14">
    <source>
        <dbReference type="SAM" id="MobiDB-lite"/>
    </source>
</evidence>
<evidence type="ECO:0000256" key="7">
    <source>
        <dbReference type="ARBA" id="ARBA00022989"/>
    </source>
</evidence>
<proteinExistence type="predicted"/>
<evidence type="ECO:0000313" key="18">
    <source>
        <dbReference type="Ensembl" id="ENSPNAP00000015751.1"/>
    </source>
</evidence>
<evidence type="ECO:0000313" key="19">
    <source>
        <dbReference type="Proteomes" id="UP001501920"/>
    </source>
</evidence>
<dbReference type="InterPro" id="IPR052250">
    <property type="entry name" value="PDI_TMX3"/>
</dbReference>
<evidence type="ECO:0000256" key="15">
    <source>
        <dbReference type="SAM" id="Phobius"/>
    </source>
</evidence>
<evidence type="ECO:0000256" key="6">
    <source>
        <dbReference type="ARBA" id="ARBA00022824"/>
    </source>
</evidence>
<dbReference type="Pfam" id="PF13848">
    <property type="entry name" value="Thioredoxin_6"/>
    <property type="match status" value="1"/>
</dbReference>
<evidence type="ECO:0000256" key="1">
    <source>
        <dbReference type="ARBA" id="ARBA00001182"/>
    </source>
</evidence>
<reference evidence="18 19" key="1">
    <citation type="submission" date="2020-10" db="EMBL/GenBank/DDBJ databases">
        <title>Pygocentrus nattereri (red-bellied piranha) genome, fPygNat1, primary haplotype.</title>
        <authorList>
            <person name="Myers G."/>
            <person name="Meyer A."/>
            <person name="Karagic N."/>
            <person name="Pippel M."/>
            <person name="Winkler S."/>
            <person name="Tracey A."/>
            <person name="Wood J."/>
            <person name="Formenti G."/>
            <person name="Howe K."/>
            <person name="Fedrigo O."/>
            <person name="Jarvis E.D."/>
        </authorList>
    </citation>
    <scope>NUCLEOTIDE SEQUENCE [LARGE SCALE GENOMIC DNA]</scope>
</reference>
<dbReference type="InterPro" id="IPR036249">
    <property type="entry name" value="Thioredoxin-like_sf"/>
</dbReference>
<evidence type="ECO:0000256" key="16">
    <source>
        <dbReference type="SAM" id="SignalP"/>
    </source>
</evidence>
<evidence type="ECO:0000256" key="4">
    <source>
        <dbReference type="ARBA" id="ARBA00022692"/>
    </source>
</evidence>
<dbReference type="PANTHER" id="PTHR46426">
    <property type="entry name" value="PROTEIN DISULFIDE-ISOMERASE TMX3"/>
    <property type="match status" value="1"/>
</dbReference>
<dbReference type="AlphaFoldDB" id="A0A3B4CY82"/>
<dbReference type="Pfam" id="PF00085">
    <property type="entry name" value="Thioredoxin"/>
    <property type="match status" value="1"/>
</dbReference>
<keyword evidence="4 15" id="KW-0812">Transmembrane</keyword>
<accession>A0A3B4CY82</accession>
<organism evidence="18 19">
    <name type="scientific">Pygocentrus nattereri</name>
    <name type="common">Red-bellied piranha</name>
    <dbReference type="NCBI Taxonomy" id="42514"/>
    <lineage>
        <taxon>Eukaryota</taxon>
        <taxon>Metazoa</taxon>
        <taxon>Chordata</taxon>
        <taxon>Craniata</taxon>
        <taxon>Vertebrata</taxon>
        <taxon>Euteleostomi</taxon>
        <taxon>Actinopterygii</taxon>
        <taxon>Neopterygii</taxon>
        <taxon>Teleostei</taxon>
        <taxon>Ostariophysi</taxon>
        <taxon>Characiformes</taxon>
        <taxon>Characoidei</taxon>
        <taxon>Pygocentrus</taxon>
    </lineage>
</organism>
<dbReference type="GeneTree" id="ENSGT00930000151022"/>
<dbReference type="EC" id="5.3.4.1" evidence="3"/>
<evidence type="ECO:0000256" key="10">
    <source>
        <dbReference type="ARBA" id="ARBA00023180"/>
    </source>
</evidence>
<evidence type="ECO:0000256" key="5">
    <source>
        <dbReference type="ARBA" id="ARBA00022729"/>
    </source>
</evidence>
<sequence length="433" mass="49049">MAGARLFVFPAFVLGLTVVSAYVEELDDKFNENRKSEPWLVEFYAPWCEYCKTFEPIWYDVGAELKSLGSPVNVGKLDTTAHSSVLSDFNIRGYPAIILVKGEKSFEYRGPRTKDGIIEFTNRVAGPVVRPLTSAQLFQHVLSRHDLFFLYIGGRSPLKGQYHKVAAEFIIYNYFFSASEEVLPQAVSLQEVPSIAVFKDGTYYLYNEKRDGNLSDWVGRERFRCYFQMDSFTLYQMGETTKLVALAIVDETNPTTESVRYKALMEKVATEYRDHYNTNFQFGYMQGNDYINGFIMGELALPSLIVMNMTIDGYYLPEQKVETMEELLQFLNSVLNGRSKLLGGNGYVRRMKRLYYRVTSAVKTGFASAPFVTCFLLSLPVGLVVMIVWGVCTAVPVDEDKADEGALLATGTRPAASQRKRTEQTSNESKKED</sequence>
<comment type="catalytic activity">
    <reaction evidence="1">
        <text>Catalyzes the rearrangement of -S-S- bonds in proteins.</text>
        <dbReference type="EC" id="5.3.4.1"/>
    </reaction>
</comment>
<keyword evidence="9" id="KW-1015">Disulfide bond</keyword>
<dbReference type="CTD" id="553578"/>
<reference evidence="18" key="3">
    <citation type="submission" date="2025-09" db="UniProtKB">
        <authorList>
            <consortium name="Ensembl"/>
        </authorList>
    </citation>
    <scope>IDENTIFICATION</scope>
</reference>
<dbReference type="InterPro" id="IPR017937">
    <property type="entry name" value="Thioredoxin_CS"/>
</dbReference>
<evidence type="ECO:0000256" key="13">
    <source>
        <dbReference type="ARBA" id="ARBA00045246"/>
    </source>
</evidence>
<feature type="domain" description="Thioredoxin" evidence="17">
    <location>
        <begin position="3"/>
        <end position="126"/>
    </location>
</feature>
<keyword evidence="10" id="KW-0325">Glycoprotein</keyword>
<reference evidence="18" key="2">
    <citation type="submission" date="2025-08" db="UniProtKB">
        <authorList>
            <consortium name="Ensembl"/>
        </authorList>
    </citation>
    <scope>IDENTIFICATION</scope>
</reference>
<feature type="region of interest" description="Disordered" evidence="14">
    <location>
        <begin position="406"/>
        <end position="433"/>
    </location>
</feature>
<evidence type="ECO:0000256" key="11">
    <source>
        <dbReference type="ARBA" id="ARBA00023235"/>
    </source>
</evidence>
<dbReference type="PROSITE" id="PS51352">
    <property type="entry name" value="THIOREDOXIN_2"/>
    <property type="match status" value="1"/>
</dbReference>
<dbReference type="GeneID" id="108432271"/>
<dbReference type="GO" id="GO:0003756">
    <property type="term" value="F:protein disulfide isomerase activity"/>
    <property type="evidence" value="ECO:0007669"/>
    <property type="project" value="UniProtKB-EC"/>
</dbReference>
<dbReference type="SUPFAM" id="SSF52833">
    <property type="entry name" value="Thioredoxin-like"/>
    <property type="match status" value="1"/>
</dbReference>